<organism evidence="1 2">
    <name type="scientific">Chaenocephalus aceratus</name>
    <name type="common">Blackfin icefish</name>
    <name type="synonym">Chaenichthys aceratus</name>
    <dbReference type="NCBI Taxonomy" id="36190"/>
    <lineage>
        <taxon>Eukaryota</taxon>
        <taxon>Metazoa</taxon>
        <taxon>Chordata</taxon>
        <taxon>Craniata</taxon>
        <taxon>Vertebrata</taxon>
        <taxon>Euteleostomi</taxon>
        <taxon>Actinopterygii</taxon>
        <taxon>Neopterygii</taxon>
        <taxon>Teleostei</taxon>
        <taxon>Neoteleostei</taxon>
        <taxon>Acanthomorphata</taxon>
        <taxon>Eupercaria</taxon>
        <taxon>Perciformes</taxon>
        <taxon>Notothenioidei</taxon>
        <taxon>Channichthyidae</taxon>
        <taxon>Chaenocephalus</taxon>
    </lineage>
</organism>
<dbReference type="EMBL" id="CM043808">
    <property type="protein sequence ID" value="KAI4801506.1"/>
    <property type="molecule type" value="Genomic_DNA"/>
</dbReference>
<sequence length="336" mass="37586">IQKLGPRGGSPSHTSPTVFSHHIQLNPQLELLSHASREAILNSLAPSTLSAYLTGWNCFKAYHGAYQLPFPTLDVISVCNFITHTHSIRYISPMVDLTLECMFLLAFFSFLRCSEFAPTSSAYNPHHHPSLSDISPHTNDSLIFTLRRSKTDQLGISFPIHIFRLNSYLSPYEPLTKYLSARNISTTSCLFRGYAQNTIEPFLPHRCSVHSSETRTSDQTIQVLGRWSSLAYHAYIRNNLNDLRRAHDNSLAPSKQQLIVLHCTLRQGASIDTPISRLPGSGLMSAVSISEGGNLLSTIAQYEILVCCMYDKDPGSLRERDHCCLLLSVTQTIYSQ</sequence>
<feature type="non-terminal residue" evidence="1">
    <location>
        <position position="1"/>
    </location>
</feature>
<proteinExistence type="predicted"/>
<name>A0ACB9VPM3_CHAAC</name>
<comment type="caution">
    <text evidence="1">The sequence shown here is derived from an EMBL/GenBank/DDBJ whole genome shotgun (WGS) entry which is preliminary data.</text>
</comment>
<evidence type="ECO:0000313" key="2">
    <source>
        <dbReference type="Proteomes" id="UP001057452"/>
    </source>
</evidence>
<dbReference type="Proteomes" id="UP001057452">
    <property type="component" value="Chromosome 24"/>
</dbReference>
<accession>A0ACB9VPM3</accession>
<keyword evidence="2" id="KW-1185">Reference proteome</keyword>
<evidence type="ECO:0000313" key="1">
    <source>
        <dbReference type="EMBL" id="KAI4801506.1"/>
    </source>
</evidence>
<feature type="non-terminal residue" evidence="1">
    <location>
        <position position="336"/>
    </location>
</feature>
<gene>
    <name evidence="1" type="ORF">KUCAC02_019401</name>
</gene>
<reference evidence="1" key="1">
    <citation type="submission" date="2022-05" db="EMBL/GenBank/DDBJ databases">
        <title>Chromosome-level genome of Chaenocephalus aceratus.</title>
        <authorList>
            <person name="Park H."/>
        </authorList>
    </citation>
    <scope>NUCLEOTIDE SEQUENCE</scope>
    <source>
        <strain evidence="1">KU_202001</strain>
    </source>
</reference>
<protein>
    <submittedName>
        <fullName evidence="1">Uncharacterized protein</fullName>
    </submittedName>
</protein>